<name>A0A0A1TTG4_9HYPO</name>
<accession>A0A0A1TTG4</accession>
<evidence type="ECO:0000313" key="3">
    <source>
        <dbReference type="Proteomes" id="UP000039046"/>
    </source>
</evidence>
<reference evidence="2 3" key="1">
    <citation type="journal article" date="2015" name="Genome Announc.">
        <title>Draft Genome Sequence and Gene Annotation of the Entomopathogenic Fungus Verticillium hemipterigenum.</title>
        <authorList>
            <person name="Horn F."/>
            <person name="Habel A."/>
            <person name="Scharf D.H."/>
            <person name="Dworschak J."/>
            <person name="Brakhage A.A."/>
            <person name="Guthke R."/>
            <person name="Hertweck C."/>
            <person name="Linde J."/>
        </authorList>
    </citation>
    <scope>NUCLEOTIDE SEQUENCE [LARGE SCALE GENOMIC DNA]</scope>
</reference>
<proteinExistence type="predicted"/>
<gene>
    <name evidence="2" type="ORF">VHEMI10560</name>
</gene>
<dbReference type="Proteomes" id="UP000039046">
    <property type="component" value="Unassembled WGS sequence"/>
</dbReference>
<dbReference type="HOGENOM" id="CLU_1897664_0_0_1"/>
<feature type="compositionally biased region" description="Polar residues" evidence="1">
    <location>
        <begin position="8"/>
        <end position="17"/>
    </location>
</feature>
<feature type="compositionally biased region" description="Polar residues" evidence="1">
    <location>
        <begin position="30"/>
        <end position="40"/>
    </location>
</feature>
<evidence type="ECO:0000313" key="2">
    <source>
        <dbReference type="EMBL" id="CEJ95057.1"/>
    </source>
</evidence>
<protein>
    <submittedName>
        <fullName evidence="2">Uncharacterized protein</fullName>
    </submittedName>
</protein>
<organism evidence="2 3">
    <name type="scientific">[Torrubiella] hemipterigena</name>
    <dbReference type="NCBI Taxonomy" id="1531966"/>
    <lineage>
        <taxon>Eukaryota</taxon>
        <taxon>Fungi</taxon>
        <taxon>Dikarya</taxon>
        <taxon>Ascomycota</taxon>
        <taxon>Pezizomycotina</taxon>
        <taxon>Sordariomycetes</taxon>
        <taxon>Hypocreomycetidae</taxon>
        <taxon>Hypocreales</taxon>
        <taxon>Clavicipitaceae</taxon>
        <taxon>Clavicipitaceae incertae sedis</taxon>
        <taxon>'Torrubiella' clade</taxon>
    </lineage>
</organism>
<keyword evidence="3" id="KW-1185">Reference proteome</keyword>
<dbReference type="EMBL" id="CDHN01000008">
    <property type="protein sequence ID" value="CEJ95057.1"/>
    <property type="molecule type" value="Genomic_DNA"/>
</dbReference>
<feature type="region of interest" description="Disordered" evidence="1">
    <location>
        <begin position="1"/>
        <end position="88"/>
    </location>
</feature>
<sequence length="134" mass="15185">MSRLEAPSSPTGLSPTRSGKRHQIKRSLSELASPTRGSRAQSRREPPQDDRHLHLVHSTPITRRSLDTPRFDGSNMAQSPEDSRRPSIFVARDEAAERAASREARQKSLRIEEARVIESSEFVLPMINQRDLDF</sequence>
<dbReference type="AlphaFoldDB" id="A0A0A1TTG4"/>
<feature type="compositionally biased region" description="Basic and acidic residues" evidence="1">
    <location>
        <begin position="42"/>
        <end position="53"/>
    </location>
</feature>
<evidence type="ECO:0000256" key="1">
    <source>
        <dbReference type="SAM" id="MobiDB-lite"/>
    </source>
</evidence>